<proteinExistence type="predicted"/>
<gene>
    <name evidence="1" type="ORF">COS11_06500</name>
</gene>
<evidence type="ECO:0000313" key="1">
    <source>
        <dbReference type="EMBL" id="PIV63614.1"/>
    </source>
</evidence>
<dbReference type="EMBL" id="PETL01000312">
    <property type="protein sequence ID" value="PIV63614.1"/>
    <property type="molecule type" value="Genomic_DNA"/>
</dbReference>
<accession>A0A2M7E7B6</accession>
<comment type="caution">
    <text evidence="1">The sequence shown here is derived from an EMBL/GenBank/DDBJ whole genome shotgun (WGS) entry which is preliminary data.</text>
</comment>
<reference evidence="2" key="1">
    <citation type="submission" date="2017-09" db="EMBL/GenBank/DDBJ databases">
        <title>Depth-based differentiation of microbial function through sediment-hosted aquifers and enrichment of novel symbionts in the deep terrestrial subsurface.</title>
        <authorList>
            <person name="Probst A.J."/>
            <person name="Ladd B."/>
            <person name="Jarett J.K."/>
            <person name="Geller-Mcgrath D.E."/>
            <person name="Sieber C.M.K."/>
            <person name="Emerson J.B."/>
            <person name="Anantharaman K."/>
            <person name="Thomas B.C."/>
            <person name="Malmstrom R."/>
            <person name="Stieglmeier M."/>
            <person name="Klingl A."/>
            <person name="Woyke T."/>
            <person name="Ryan C.M."/>
            <person name="Banfield J.F."/>
        </authorList>
    </citation>
    <scope>NUCLEOTIDE SEQUENCE [LARGE SCALE GENOMIC DNA]</scope>
</reference>
<dbReference type="AlphaFoldDB" id="A0A2M7E7B6"/>
<dbReference type="Pfam" id="PF19807">
    <property type="entry name" value="DUF6290"/>
    <property type="match status" value="1"/>
</dbReference>
<protein>
    <submittedName>
        <fullName evidence="1">CopG family transcriptional regulator</fullName>
    </submittedName>
</protein>
<evidence type="ECO:0000313" key="2">
    <source>
        <dbReference type="Proteomes" id="UP000228886"/>
    </source>
</evidence>
<name>A0A2M7E7B6_9BACT</name>
<dbReference type="Proteomes" id="UP000228886">
    <property type="component" value="Unassembled WGS sequence"/>
</dbReference>
<organism evidence="1 2">
    <name type="scientific">bacterium (Candidatus Ratteibacteria) CG01_land_8_20_14_3_00_40_19</name>
    <dbReference type="NCBI Taxonomy" id="2014290"/>
    <lineage>
        <taxon>Bacteria</taxon>
        <taxon>Candidatus Ratteibacteria</taxon>
    </lineage>
</organism>
<dbReference type="InterPro" id="IPR046257">
    <property type="entry name" value="DUF6290"/>
</dbReference>
<sequence>MRLSDEEYEKIAATAKVEHRPISNFITTATLREIEESYYVDVIEMDQIKSDKKLLKKLKTGHRDAKKMEGRLVG</sequence>